<keyword evidence="13 16" id="KW-0406">Ion transport</keyword>
<dbReference type="NCBIfam" id="TIGR01517">
    <property type="entry name" value="ATPase-IIB_Ca"/>
    <property type="match status" value="1"/>
</dbReference>
<proteinExistence type="inferred from homology"/>
<dbReference type="PRINTS" id="PR00120">
    <property type="entry name" value="HATPASE"/>
</dbReference>
<dbReference type="Proteomes" id="UP000238479">
    <property type="component" value="Chromosome 4"/>
</dbReference>
<dbReference type="InterPro" id="IPR044492">
    <property type="entry name" value="P_typ_ATPase_HD_dom"/>
</dbReference>
<dbReference type="Pfam" id="PF00122">
    <property type="entry name" value="E1-E2_ATPase"/>
    <property type="match status" value="1"/>
</dbReference>
<comment type="caution">
    <text evidence="18">The sequence shown here is derived from an EMBL/GenBank/DDBJ whole genome shotgun (WGS) entry which is preliminary data.</text>
</comment>
<evidence type="ECO:0000313" key="19">
    <source>
        <dbReference type="Proteomes" id="UP000238479"/>
    </source>
</evidence>
<evidence type="ECO:0000256" key="11">
    <source>
        <dbReference type="ARBA" id="ARBA00022967"/>
    </source>
</evidence>
<keyword evidence="8 16" id="KW-0067">ATP-binding</keyword>
<dbReference type="InterPro" id="IPR036412">
    <property type="entry name" value="HAD-like_sf"/>
</dbReference>
<dbReference type="FunFam" id="3.40.1110.10:FF:000013">
    <property type="entry name" value="Calcium-transporting ATPase"/>
    <property type="match status" value="1"/>
</dbReference>
<keyword evidence="10" id="KW-0112">Calmodulin-binding</keyword>
<comment type="catalytic activity">
    <reaction evidence="15 16">
        <text>Ca(2+)(in) + ATP + H2O = Ca(2+)(out) + ADP + phosphate + H(+)</text>
        <dbReference type="Rhea" id="RHEA:18105"/>
        <dbReference type="ChEBI" id="CHEBI:15377"/>
        <dbReference type="ChEBI" id="CHEBI:15378"/>
        <dbReference type="ChEBI" id="CHEBI:29108"/>
        <dbReference type="ChEBI" id="CHEBI:30616"/>
        <dbReference type="ChEBI" id="CHEBI:43474"/>
        <dbReference type="ChEBI" id="CHEBI:456216"/>
        <dbReference type="EC" id="7.2.2.10"/>
    </reaction>
</comment>
<keyword evidence="6 16" id="KW-0547">Nucleotide-binding</keyword>
<dbReference type="SUPFAM" id="SSF81665">
    <property type="entry name" value="Calcium ATPase, transmembrane domain M"/>
    <property type="match status" value="1"/>
</dbReference>
<evidence type="ECO:0000256" key="14">
    <source>
        <dbReference type="ARBA" id="ARBA00023136"/>
    </source>
</evidence>
<dbReference type="GO" id="GO:0005886">
    <property type="term" value="C:plasma membrane"/>
    <property type="evidence" value="ECO:0007669"/>
    <property type="project" value="TreeGrafter"/>
</dbReference>
<keyword evidence="5 16" id="KW-0812">Transmembrane</keyword>
<evidence type="ECO:0000256" key="6">
    <source>
        <dbReference type="ARBA" id="ARBA00022741"/>
    </source>
</evidence>
<gene>
    <name evidence="18" type="ORF">RchiOBHm_Chr4g0388331</name>
</gene>
<dbReference type="SFLD" id="SFLDF00027">
    <property type="entry name" value="p-type_atpase"/>
    <property type="match status" value="1"/>
</dbReference>
<protein>
    <recommendedName>
        <fullName evidence="16">Calcium-transporting ATPase</fullName>
        <ecNumber evidence="16">7.2.2.10</ecNumber>
    </recommendedName>
</protein>
<dbReference type="SUPFAM" id="SSF81653">
    <property type="entry name" value="Calcium ATPase, transduction domain A"/>
    <property type="match status" value="1"/>
</dbReference>
<keyword evidence="4 16" id="KW-0109">Calcium transport</keyword>
<dbReference type="EC" id="7.2.2.10" evidence="16"/>
<keyword evidence="12 16" id="KW-1133">Transmembrane helix</keyword>
<dbReference type="PROSITE" id="PS00154">
    <property type="entry name" value="ATPASE_E1_E2"/>
    <property type="match status" value="1"/>
</dbReference>
<dbReference type="SFLD" id="SFLDS00003">
    <property type="entry name" value="Haloacid_Dehalogenase"/>
    <property type="match status" value="1"/>
</dbReference>
<sequence>MSRSFGSLQAKVGSNVGLILDVPSSNLGIRKRKWHSAFNTIYCSRAFLSLRPSTLPEHTNSTLISPTLSYSIVRVEPVSVPAINGFKADQKSLTELVKEKNLNKLLEIGRVEEVASALKTDAENGINGDDAEDIARRHEAFGSNTYKKPPTQGFLHFVCEAFKELTILILLGCAALSLGISIKEQGLKEGWIDGGSICLAVIVFDKLYKVSNNLQIEAVRNGRRQLISLFEIVVGDVICLKIRDQVPADGLLLEGHSLSVDESSITGENDHVEITIIENPFLFSGTKIADGYGRVLVMSVGMNTNWGEKMSRISQDTIEKTPLQARLDKLTSSMGKVGLAVAFFVLVVMLVRYFTGNTENENGNKEYNGSKTKSNDIINAVIGIVAAAVTIVEVAIPEGLPLAVILSLAFSMRRMMVDNAMVRKLSACETMESATTICTDKTGTLTMNQMKVTKFWLGKEFVEEEAYSAISPYVLNLIQEGVSLNTTGSVYRPSLDSEIEISGSPTEKAILSWAVHGLKMDLEKVVKSCSVLHVEAFNSKKKQSGVMVKRKADNSIHVHWKGAAEMILAMCTSYYTASGLVKDMDENNKTKFEHIIQGLAASSLRCIAFAHNQVPAEDQLNVDQKVLLTEDGLTLLGLVGLEDPCRPGVRKAIEECQYAGVNVKMITGDNVFIAKAIATECGILRPGQDMHGAVIETIEFRNYKPEERLEKVDKICVMARSSPFDKLLMVHCLKQKGLVVAVTGDGTNDAPALKEADIGLSMGI</sequence>
<evidence type="ECO:0000256" key="15">
    <source>
        <dbReference type="ARBA" id="ARBA00048694"/>
    </source>
</evidence>
<dbReference type="GO" id="GO:0005388">
    <property type="term" value="F:P-type calcium transporter activity"/>
    <property type="evidence" value="ECO:0007669"/>
    <property type="project" value="UniProtKB-EC"/>
</dbReference>
<evidence type="ECO:0000256" key="2">
    <source>
        <dbReference type="ARBA" id="ARBA00006124"/>
    </source>
</evidence>
<dbReference type="InterPro" id="IPR059000">
    <property type="entry name" value="ATPase_P-type_domA"/>
</dbReference>
<dbReference type="NCBIfam" id="TIGR01494">
    <property type="entry name" value="ATPase_P-type"/>
    <property type="match status" value="1"/>
</dbReference>
<dbReference type="OMA" id="TIFHANN"/>
<dbReference type="SUPFAM" id="SSF81660">
    <property type="entry name" value="Metal cation-transporting ATPase, ATP-binding domain N"/>
    <property type="match status" value="1"/>
</dbReference>
<keyword evidence="11" id="KW-1278">Translocase</keyword>
<organism evidence="18 19">
    <name type="scientific">Rosa chinensis</name>
    <name type="common">China rose</name>
    <dbReference type="NCBI Taxonomy" id="74649"/>
    <lineage>
        <taxon>Eukaryota</taxon>
        <taxon>Viridiplantae</taxon>
        <taxon>Streptophyta</taxon>
        <taxon>Embryophyta</taxon>
        <taxon>Tracheophyta</taxon>
        <taxon>Spermatophyta</taxon>
        <taxon>Magnoliopsida</taxon>
        <taxon>eudicotyledons</taxon>
        <taxon>Gunneridae</taxon>
        <taxon>Pentapetalae</taxon>
        <taxon>rosids</taxon>
        <taxon>fabids</taxon>
        <taxon>Rosales</taxon>
        <taxon>Rosaceae</taxon>
        <taxon>Rosoideae</taxon>
        <taxon>Rosoideae incertae sedis</taxon>
        <taxon>Rosa</taxon>
    </lineage>
</organism>
<feature type="transmembrane region" description="Helical" evidence="16">
    <location>
        <begin position="337"/>
        <end position="355"/>
    </location>
</feature>
<dbReference type="Pfam" id="PF00690">
    <property type="entry name" value="Cation_ATPase_N"/>
    <property type="match status" value="1"/>
</dbReference>
<dbReference type="SFLD" id="SFLDG00002">
    <property type="entry name" value="C1.7:_P-type_atpase_like"/>
    <property type="match status" value="1"/>
</dbReference>
<dbReference type="InterPro" id="IPR004014">
    <property type="entry name" value="ATPase_P-typ_cation-transptr_N"/>
</dbReference>
<comment type="function">
    <text evidence="16">Catalyzes the hydrolysis of ATP coupled with the transport of calcium.</text>
</comment>
<comment type="caution">
    <text evidence="16">Lacks conserved residue(s) required for the propagation of feature annotation.</text>
</comment>
<evidence type="ECO:0000256" key="12">
    <source>
        <dbReference type="ARBA" id="ARBA00022989"/>
    </source>
</evidence>
<comment type="subcellular location">
    <subcellularLocation>
        <location evidence="1 16">Membrane</location>
        <topology evidence="1 16">Multi-pass membrane protein</topology>
    </subcellularLocation>
</comment>
<dbReference type="Gene3D" id="3.40.50.1000">
    <property type="entry name" value="HAD superfamily/HAD-like"/>
    <property type="match status" value="1"/>
</dbReference>
<dbReference type="GO" id="GO:0016887">
    <property type="term" value="F:ATP hydrolysis activity"/>
    <property type="evidence" value="ECO:0007669"/>
    <property type="project" value="InterPro"/>
</dbReference>
<name>A0A2P6QPQ4_ROSCH</name>
<dbReference type="InterPro" id="IPR018303">
    <property type="entry name" value="ATPase_P-typ_P_site"/>
</dbReference>
<dbReference type="PANTHER" id="PTHR24093">
    <property type="entry name" value="CATION TRANSPORTING ATPASE"/>
    <property type="match status" value="1"/>
</dbReference>
<feature type="transmembrane region" description="Helical" evidence="16">
    <location>
        <begin position="377"/>
        <end position="410"/>
    </location>
</feature>
<dbReference type="InterPro" id="IPR001757">
    <property type="entry name" value="P_typ_ATPase"/>
</dbReference>
<evidence type="ECO:0000259" key="17">
    <source>
        <dbReference type="SMART" id="SM00831"/>
    </source>
</evidence>
<dbReference type="InterPro" id="IPR023214">
    <property type="entry name" value="HAD_sf"/>
</dbReference>
<evidence type="ECO:0000256" key="5">
    <source>
        <dbReference type="ARBA" id="ARBA00022692"/>
    </source>
</evidence>
<dbReference type="InterPro" id="IPR023299">
    <property type="entry name" value="ATPase_P-typ_cyto_dom_N"/>
</dbReference>
<feature type="domain" description="Cation-transporting P-type ATPase N-terminal" evidence="17">
    <location>
        <begin position="105"/>
        <end position="182"/>
    </location>
</feature>
<evidence type="ECO:0000256" key="4">
    <source>
        <dbReference type="ARBA" id="ARBA00022568"/>
    </source>
</evidence>
<evidence type="ECO:0000256" key="10">
    <source>
        <dbReference type="ARBA" id="ARBA00022860"/>
    </source>
</evidence>
<keyword evidence="3 16" id="KW-0813">Transport</keyword>
<reference evidence="18 19" key="1">
    <citation type="journal article" date="2018" name="Nat. Genet.">
        <title>The Rosa genome provides new insights in the design of modern roses.</title>
        <authorList>
            <person name="Bendahmane M."/>
        </authorList>
    </citation>
    <scope>NUCLEOTIDE SEQUENCE [LARGE SCALE GENOMIC DNA]</scope>
    <source>
        <strain evidence="19">cv. Old Blush</strain>
    </source>
</reference>
<evidence type="ECO:0000256" key="7">
    <source>
        <dbReference type="ARBA" id="ARBA00022837"/>
    </source>
</evidence>
<dbReference type="SMART" id="SM00831">
    <property type="entry name" value="Cation_ATPase_N"/>
    <property type="match status" value="1"/>
</dbReference>
<dbReference type="Gene3D" id="3.40.1110.10">
    <property type="entry name" value="Calcium-transporting ATPase, cytoplasmic domain N"/>
    <property type="match status" value="1"/>
</dbReference>
<dbReference type="PANTHER" id="PTHR24093:SF434">
    <property type="entry name" value="CALCIUM-TRANSPORTING ATPASE 13, PLASMA MEMBRANE-TYPE-RELATED"/>
    <property type="match status" value="1"/>
</dbReference>
<keyword evidence="19" id="KW-1185">Reference proteome</keyword>
<evidence type="ECO:0000256" key="1">
    <source>
        <dbReference type="ARBA" id="ARBA00004141"/>
    </source>
</evidence>
<dbReference type="Gene3D" id="2.70.150.10">
    <property type="entry name" value="Calcium-transporting ATPase, cytoplasmic transduction domain A"/>
    <property type="match status" value="1"/>
</dbReference>
<evidence type="ECO:0000256" key="9">
    <source>
        <dbReference type="ARBA" id="ARBA00022842"/>
    </source>
</evidence>
<dbReference type="InterPro" id="IPR006408">
    <property type="entry name" value="P-type_ATPase_IIB"/>
</dbReference>
<dbReference type="Gramene" id="PRQ36156">
    <property type="protein sequence ID" value="PRQ36156"/>
    <property type="gene ID" value="RchiOBHm_Chr4g0388331"/>
</dbReference>
<evidence type="ECO:0000313" key="18">
    <source>
        <dbReference type="EMBL" id="PRQ36156.1"/>
    </source>
</evidence>
<comment type="similarity">
    <text evidence="2 16">Belongs to the cation transport ATPase (P-type) (TC 3.A.3) family. Type IIB subfamily.</text>
</comment>
<accession>A0A2P6QPQ4</accession>
<keyword evidence="18" id="KW-0378">Hydrolase</keyword>
<dbReference type="GO" id="GO:0005516">
    <property type="term" value="F:calmodulin binding"/>
    <property type="evidence" value="ECO:0007669"/>
    <property type="project" value="UniProtKB-KW"/>
</dbReference>
<dbReference type="Gene3D" id="1.20.1110.10">
    <property type="entry name" value="Calcium-transporting ATPase, transmembrane domain"/>
    <property type="match status" value="1"/>
</dbReference>
<evidence type="ECO:0000256" key="16">
    <source>
        <dbReference type="RuleBase" id="RU361146"/>
    </source>
</evidence>
<dbReference type="EMBL" id="PDCK01000042">
    <property type="protein sequence ID" value="PRQ36156.1"/>
    <property type="molecule type" value="Genomic_DNA"/>
</dbReference>
<dbReference type="InterPro" id="IPR008250">
    <property type="entry name" value="ATPase_P-typ_transduc_dom_A_sf"/>
</dbReference>
<dbReference type="Pfam" id="PF13246">
    <property type="entry name" value="Cation_ATPase"/>
    <property type="match status" value="1"/>
</dbReference>
<evidence type="ECO:0000256" key="3">
    <source>
        <dbReference type="ARBA" id="ARBA00022448"/>
    </source>
</evidence>
<dbReference type="PRINTS" id="PR00119">
    <property type="entry name" value="CATATPASE"/>
</dbReference>
<keyword evidence="7 16" id="KW-0106">Calcium</keyword>
<dbReference type="SUPFAM" id="SSF56784">
    <property type="entry name" value="HAD-like"/>
    <property type="match status" value="1"/>
</dbReference>
<dbReference type="GO" id="GO:0005524">
    <property type="term" value="F:ATP binding"/>
    <property type="evidence" value="ECO:0007669"/>
    <property type="project" value="UniProtKB-KW"/>
</dbReference>
<dbReference type="AlphaFoldDB" id="A0A2P6QPQ4"/>
<keyword evidence="9" id="KW-0460">Magnesium</keyword>
<evidence type="ECO:0000256" key="8">
    <source>
        <dbReference type="ARBA" id="ARBA00022840"/>
    </source>
</evidence>
<dbReference type="STRING" id="74649.A0A2P6QPQ4"/>
<keyword evidence="14 16" id="KW-0472">Membrane</keyword>
<evidence type="ECO:0000256" key="13">
    <source>
        <dbReference type="ARBA" id="ARBA00023065"/>
    </source>
</evidence>
<dbReference type="InterPro" id="IPR023298">
    <property type="entry name" value="ATPase_P-typ_TM_dom_sf"/>
</dbReference>